<feature type="non-terminal residue" evidence="1">
    <location>
        <position position="1"/>
    </location>
</feature>
<name>A0A147BAC5_9ACAR</name>
<sequence length="88" mass="10736">AGFVHFTNDVGHARLETQEGRQMNWLRWVVLWERLHTIWDIRNNLRNSSHWITWLHCMSTSYIHSGHRCRYPSIFHSSYHNYCCANRH</sequence>
<dbReference type="EMBL" id="GEIB01000001">
    <property type="protein sequence ID" value="JAR87711.1"/>
    <property type="molecule type" value="Transcribed_RNA"/>
</dbReference>
<protein>
    <submittedName>
        <fullName evidence="1">Cytochrome oxidase subunit 1</fullName>
    </submittedName>
</protein>
<accession>A0A147BAC5</accession>
<evidence type="ECO:0000313" key="1">
    <source>
        <dbReference type="EMBL" id="JAR87711.1"/>
    </source>
</evidence>
<dbReference type="AlphaFoldDB" id="A0A147BAC5"/>
<proteinExistence type="predicted"/>
<organism evidence="1">
    <name type="scientific">Alectorobius mimon</name>
    <dbReference type="NCBI Taxonomy" id="360319"/>
    <lineage>
        <taxon>Eukaryota</taxon>
        <taxon>Metazoa</taxon>
        <taxon>Ecdysozoa</taxon>
        <taxon>Arthropoda</taxon>
        <taxon>Chelicerata</taxon>
        <taxon>Arachnida</taxon>
        <taxon>Acari</taxon>
        <taxon>Parasitiformes</taxon>
        <taxon>Ixodida</taxon>
        <taxon>Ixodoidea</taxon>
        <taxon>Argasidae</taxon>
        <taxon>Ornithodorinae</taxon>
        <taxon>Alectorobius</taxon>
    </lineage>
</organism>
<reference evidence="1" key="1">
    <citation type="submission" date="2016-03" db="EMBL/GenBank/DDBJ databases">
        <title>Gut transcriptome analysis on engorged females of Ornithodoros mimon (Acari: Argasidae) and phylogenetic inferences of soft ticks.</title>
        <authorList>
            <person name="Landulfo G.A."/>
            <person name="Giovanni D."/>
            <person name="Carvalho E."/>
            <person name="Junqueira-de-Azevedo I."/>
            <person name="Patane J."/>
            <person name="Mendoca R."/>
            <person name="Barros-Battesti D."/>
        </authorList>
    </citation>
    <scope>NUCLEOTIDE SEQUENCE</scope>
    <source>
        <strain evidence="1">Females</strain>
        <tissue evidence="1">Gut</tissue>
    </source>
</reference>